<gene>
    <name evidence="15" type="primary">Mrpl12</name>
    <name evidence="15" type="ORF">TNIN_402391</name>
</gene>
<evidence type="ECO:0000256" key="4">
    <source>
        <dbReference type="ARBA" id="ARBA00022843"/>
    </source>
</evidence>
<dbReference type="PANTHER" id="PTHR45987">
    <property type="entry name" value="39S RIBOSOMAL PROTEIN L12"/>
    <property type="match status" value="1"/>
</dbReference>
<evidence type="ECO:0000256" key="12">
    <source>
        <dbReference type="ARBA" id="ARBA00075329"/>
    </source>
</evidence>
<protein>
    <recommendedName>
        <fullName evidence="11">Large ribosomal subunit protein bL12m</fullName>
    </recommendedName>
    <alternativeName>
        <fullName evidence="12">39S ribosomal protein L12, mitochondrial</fullName>
    </alternativeName>
</protein>
<comment type="similarity">
    <text evidence="2">Belongs to the bacterial ribosomal protein bL12 family.</text>
</comment>
<dbReference type="GO" id="GO:0005762">
    <property type="term" value="C:mitochondrial large ribosomal subunit"/>
    <property type="evidence" value="ECO:0007669"/>
    <property type="project" value="TreeGrafter"/>
</dbReference>
<keyword evidence="7" id="KW-0007">Acetylation</keyword>
<sequence>MMLSRIGLGASCVSHPCLHPDEPDCSTAAALVNFQDSSVDPYRNSYSHHRSWRLYCSSGAISHPTPDNYEKVYSPKIQSIVEDIKNLTLIEVSDLNECLKKTLKIKDAPMMMGVAPAAAPVAAAQEEDSEPEITKSSFTVKLTGFDAAKKVAVIKEVKNFIEGMNLVQAKKFVESAPQILKTDIGKDEAENLKKALEAVGGTCEIS</sequence>
<organism evidence="15 16">
    <name type="scientific">Trichonephila inaurata madagascariensis</name>
    <dbReference type="NCBI Taxonomy" id="2747483"/>
    <lineage>
        <taxon>Eukaryota</taxon>
        <taxon>Metazoa</taxon>
        <taxon>Ecdysozoa</taxon>
        <taxon>Arthropoda</taxon>
        <taxon>Chelicerata</taxon>
        <taxon>Arachnida</taxon>
        <taxon>Araneae</taxon>
        <taxon>Araneomorphae</taxon>
        <taxon>Entelegynae</taxon>
        <taxon>Araneoidea</taxon>
        <taxon>Nephilidae</taxon>
        <taxon>Trichonephila</taxon>
        <taxon>Trichonephila inaurata</taxon>
    </lineage>
</organism>
<dbReference type="HAMAP" id="MF_00368">
    <property type="entry name" value="Ribosomal_bL12"/>
    <property type="match status" value="1"/>
</dbReference>
<evidence type="ECO:0000256" key="5">
    <source>
        <dbReference type="ARBA" id="ARBA00022946"/>
    </source>
</evidence>
<dbReference type="PANTHER" id="PTHR45987:SF4">
    <property type="entry name" value="LARGE RIBOSOMAL SUBUNIT PROTEIN BL12M"/>
    <property type="match status" value="1"/>
</dbReference>
<dbReference type="Pfam" id="PF16320">
    <property type="entry name" value="Ribosomal_L12_N"/>
    <property type="match status" value="1"/>
</dbReference>
<dbReference type="Pfam" id="PF00542">
    <property type="entry name" value="Ribosomal_L12"/>
    <property type="match status" value="1"/>
</dbReference>
<dbReference type="SUPFAM" id="SSF48300">
    <property type="entry name" value="Ribosomal protein L7/12, oligomerisation (N-terminal) domain"/>
    <property type="match status" value="1"/>
</dbReference>
<feature type="domain" description="Large ribosomal subunit protein bL12 C-terminal" evidence="13">
    <location>
        <begin position="138"/>
        <end position="205"/>
    </location>
</feature>
<evidence type="ECO:0000256" key="10">
    <source>
        <dbReference type="ARBA" id="ARBA00058301"/>
    </source>
</evidence>
<dbReference type="GO" id="GO:0005743">
    <property type="term" value="C:mitochondrial inner membrane"/>
    <property type="evidence" value="ECO:0007669"/>
    <property type="project" value="UniProtKB-ARBA"/>
</dbReference>
<dbReference type="OrthoDB" id="250175at2759"/>
<keyword evidence="4" id="KW-0832">Ubl conjugation</keyword>
<dbReference type="EMBL" id="BMAV01021026">
    <property type="protein sequence ID" value="GFY74916.1"/>
    <property type="molecule type" value="Genomic_DNA"/>
</dbReference>
<dbReference type="GO" id="GO:0003735">
    <property type="term" value="F:structural constituent of ribosome"/>
    <property type="evidence" value="ECO:0007669"/>
    <property type="project" value="InterPro"/>
</dbReference>
<keyword evidence="16" id="KW-1185">Reference proteome</keyword>
<dbReference type="AlphaFoldDB" id="A0A8X7CNV0"/>
<evidence type="ECO:0000256" key="2">
    <source>
        <dbReference type="ARBA" id="ARBA00007197"/>
    </source>
</evidence>
<dbReference type="Proteomes" id="UP000886998">
    <property type="component" value="Unassembled WGS sequence"/>
</dbReference>
<keyword evidence="5" id="KW-0809">Transit peptide</keyword>
<keyword evidence="3" id="KW-1017">Isopeptide bond</keyword>
<reference evidence="15" key="1">
    <citation type="submission" date="2020-08" db="EMBL/GenBank/DDBJ databases">
        <title>Multicomponent nature underlies the extraordinary mechanical properties of spider dragline silk.</title>
        <authorList>
            <person name="Kono N."/>
            <person name="Nakamura H."/>
            <person name="Mori M."/>
            <person name="Yoshida Y."/>
            <person name="Ohtoshi R."/>
            <person name="Malay A.D."/>
            <person name="Moran D.A.P."/>
            <person name="Tomita M."/>
            <person name="Numata K."/>
            <person name="Arakawa K."/>
        </authorList>
    </citation>
    <scope>NUCLEOTIDE SEQUENCE</scope>
</reference>
<dbReference type="InterPro" id="IPR036235">
    <property type="entry name" value="Ribosomal_bL12_oligo_N_sf"/>
</dbReference>
<comment type="caution">
    <text evidence="15">The sequence shown here is derived from an EMBL/GenBank/DDBJ whole genome shotgun (WGS) entry which is preliminary data.</text>
</comment>
<dbReference type="InterPro" id="IPR014719">
    <property type="entry name" value="Ribosomal_bL12_C/ClpS-like"/>
</dbReference>
<dbReference type="InterPro" id="IPR008932">
    <property type="entry name" value="Ribosomal_bL12_oligo"/>
</dbReference>
<evidence type="ECO:0000259" key="13">
    <source>
        <dbReference type="Pfam" id="PF00542"/>
    </source>
</evidence>
<evidence type="ECO:0000256" key="7">
    <source>
        <dbReference type="ARBA" id="ARBA00022990"/>
    </source>
</evidence>
<feature type="domain" description="Large ribosomal subunit protein bL12 oligomerization" evidence="14">
    <location>
        <begin position="76"/>
        <end position="123"/>
    </location>
</feature>
<evidence type="ECO:0000313" key="15">
    <source>
        <dbReference type="EMBL" id="GFY74916.1"/>
    </source>
</evidence>
<comment type="subcellular location">
    <subcellularLocation>
        <location evidence="1">Mitochondrion</location>
    </subcellularLocation>
</comment>
<evidence type="ECO:0000256" key="9">
    <source>
        <dbReference type="ARBA" id="ARBA00023274"/>
    </source>
</evidence>
<dbReference type="GO" id="GO:0003729">
    <property type="term" value="F:mRNA binding"/>
    <property type="evidence" value="ECO:0007669"/>
    <property type="project" value="TreeGrafter"/>
</dbReference>
<dbReference type="Gene3D" id="1.20.5.710">
    <property type="entry name" value="Single helix bin"/>
    <property type="match status" value="1"/>
</dbReference>
<comment type="function">
    <text evidence="10">As a component of the mitochondrial large ribosomal subunit, plays a role in mitochondrial translation. When present in mitochondria as a free protein not associated with the ribosome, associates with mitochondrial RNA polymerase POLRMT to activate transcription. Required for POLRMT stability.</text>
</comment>
<evidence type="ECO:0000256" key="8">
    <source>
        <dbReference type="ARBA" id="ARBA00023128"/>
    </source>
</evidence>
<dbReference type="NCBIfam" id="TIGR00855">
    <property type="entry name" value="L12"/>
    <property type="match status" value="1"/>
</dbReference>
<evidence type="ECO:0000256" key="1">
    <source>
        <dbReference type="ARBA" id="ARBA00004173"/>
    </source>
</evidence>
<evidence type="ECO:0000313" key="16">
    <source>
        <dbReference type="Proteomes" id="UP000886998"/>
    </source>
</evidence>
<keyword evidence="8" id="KW-0496">Mitochondrion</keyword>
<name>A0A8X7CNV0_9ARAC</name>
<dbReference type="FunFam" id="3.30.1390.10:FF:000001">
    <property type="entry name" value="50S ribosomal protein L7/L12"/>
    <property type="match status" value="1"/>
</dbReference>
<evidence type="ECO:0000256" key="3">
    <source>
        <dbReference type="ARBA" id="ARBA00022499"/>
    </source>
</evidence>
<evidence type="ECO:0000259" key="14">
    <source>
        <dbReference type="Pfam" id="PF16320"/>
    </source>
</evidence>
<dbReference type="Gene3D" id="3.30.1390.10">
    <property type="match status" value="1"/>
</dbReference>
<keyword evidence="6 15" id="KW-0689">Ribosomal protein</keyword>
<evidence type="ECO:0000256" key="6">
    <source>
        <dbReference type="ARBA" id="ARBA00022980"/>
    </source>
</evidence>
<dbReference type="InterPro" id="IPR000206">
    <property type="entry name" value="Ribosomal_bL12"/>
</dbReference>
<keyword evidence="9" id="KW-0687">Ribonucleoprotein</keyword>
<dbReference type="SUPFAM" id="SSF54736">
    <property type="entry name" value="ClpS-like"/>
    <property type="match status" value="1"/>
</dbReference>
<proteinExistence type="inferred from homology"/>
<accession>A0A8X7CNV0</accession>
<dbReference type="InterPro" id="IPR013823">
    <property type="entry name" value="Ribosomal_bL12_C"/>
</dbReference>
<evidence type="ECO:0000256" key="11">
    <source>
        <dbReference type="ARBA" id="ARBA00072684"/>
    </source>
</evidence>
<dbReference type="GO" id="GO:0006412">
    <property type="term" value="P:translation"/>
    <property type="evidence" value="ECO:0007669"/>
    <property type="project" value="InterPro"/>
</dbReference>
<dbReference type="FunFam" id="1.20.5.710:FF:000006">
    <property type="entry name" value="39S ribosomal protein L12, mitochondrial"/>
    <property type="match status" value="1"/>
</dbReference>